<organism evidence="1 2">
    <name type="scientific">Candidatus Mikella endobia</name>
    <dbReference type="NCBI Taxonomy" id="1778264"/>
    <lineage>
        <taxon>Bacteria</taxon>
        <taxon>Pseudomonadati</taxon>
        <taxon>Pseudomonadota</taxon>
        <taxon>Gammaproteobacteria</taxon>
        <taxon>Enterobacterales</taxon>
        <taxon>Enterobacteriaceae</taxon>
        <taxon>Candidatus Mikella</taxon>
    </lineage>
</organism>
<dbReference type="STRING" id="1778264.PMARG_ME00274"/>
<gene>
    <name evidence="1" type="ORF">PMARG_ME00274</name>
</gene>
<protein>
    <submittedName>
        <fullName evidence="1">Uncharacterized protein</fullName>
    </submittedName>
</protein>
<dbReference type="EMBL" id="LN999831">
    <property type="protein sequence ID" value="CUX96008.1"/>
    <property type="molecule type" value="Genomic_DNA"/>
</dbReference>
<accession>A0A143WQK2</accession>
<evidence type="ECO:0000313" key="1">
    <source>
        <dbReference type="EMBL" id="CUX96008.1"/>
    </source>
</evidence>
<sequence>MFLIKVRISEYLFKNIKLSKQDSYYSKIIFINKCLALANGN</sequence>
<name>A0A143WQK2_9ENTR</name>
<dbReference type="KEGG" id="cmik:PMARG_ME00274"/>
<proteinExistence type="predicted"/>
<keyword evidence="2" id="KW-1185">Reference proteome</keyword>
<dbReference type="Proteomes" id="UP000095697">
    <property type="component" value="Chromosome I"/>
</dbReference>
<reference evidence="2" key="1">
    <citation type="submission" date="2016-01" db="EMBL/GenBank/DDBJ databases">
        <authorList>
            <person name="Husnik F."/>
        </authorList>
    </citation>
    <scope>NUCLEOTIDE SEQUENCE [LARGE SCALE GENOMIC DNA]</scope>
</reference>
<evidence type="ECO:0000313" key="2">
    <source>
        <dbReference type="Proteomes" id="UP000095697"/>
    </source>
</evidence>
<dbReference type="AlphaFoldDB" id="A0A143WQK2"/>